<dbReference type="Pfam" id="PF00571">
    <property type="entry name" value="CBS"/>
    <property type="match status" value="2"/>
</dbReference>
<dbReference type="InterPro" id="IPR000595">
    <property type="entry name" value="cNMP-bd_dom"/>
</dbReference>
<dbReference type="EMBL" id="JBHUMF010000031">
    <property type="protein sequence ID" value="MFD2682144.1"/>
    <property type="molecule type" value="Genomic_DNA"/>
</dbReference>
<sequence>MNHEELLEIIKNQYPFDVLTEEQLQYIISGAKFTTFDKGEFLFHEDETVEEMDIYFLVSGLAKNILHRSSGKQFSLRFYYPGDLVGLMIMLTSGEMTFSVRAMEKCGVFRFQKSLFFDVMSKNNNFSKIVFDSIGERMKTLYDEIKNKSSQDEDENITLFKTKVQALMDSPVFINSENTILAAAEKMQNEDTYGLVVVDSDNQMKGVLTQREVIQYITQPKVSEKVKDWMEPKPFWIRDESFAYEALSFFKHEDAEFVPVVRNDKVVGVLTSTSFLNIQDSNYLDLSYKIQAAMSTSDLVQLAAVKNATFHQFIQDLLQQDSFAYDICEVISNYNDHLHRKIIALTEKEMRQAGFGSPPIDYCFIVMGSQGRSEQSFHTDQDNGIILDDYKHLENKKNIEGYFQVFTEKLNSKLVEIGLPECTGGIMAKEPKWKRSFSEWKAAIDEWLHEIDAQEVQNFTMFYDFRPIFGDYSLAEDIRNYLSERAKKSLSMQQLLRKDALRFRLPVGPLGRVNIKPKTKSFNIKKSGLMQLVNMIRIHSVKYGVKEVNTVKRLQALKTSQAFHPRDVENAKTALHILLSFRLQQNLQELTEGKALSNEINLTLLSKEDRRKLKEAIQIAHKMQQVMEISFNRNRVV</sequence>
<dbReference type="Pfam" id="PF03445">
    <property type="entry name" value="DUF294"/>
    <property type="match status" value="1"/>
</dbReference>
<dbReference type="Gene3D" id="3.10.580.10">
    <property type="entry name" value="CBS-domain"/>
    <property type="match status" value="1"/>
</dbReference>
<dbReference type="Pfam" id="PF00027">
    <property type="entry name" value="cNMP_binding"/>
    <property type="match status" value="1"/>
</dbReference>
<feature type="domain" description="CBS" evidence="5">
    <location>
        <begin position="167"/>
        <end position="224"/>
    </location>
</feature>
<dbReference type="PROSITE" id="PS51371">
    <property type="entry name" value="CBS"/>
    <property type="match status" value="2"/>
</dbReference>
<dbReference type="SUPFAM" id="SSF51206">
    <property type="entry name" value="cAMP-binding domain-like"/>
    <property type="match status" value="1"/>
</dbReference>
<dbReference type="PANTHER" id="PTHR43080">
    <property type="entry name" value="CBS DOMAIN-CONTAINING PROTEIN CBSX3, MITOCHONDRIAL"/>
    <property type="match status" value="1"/>
</dbReference>
<evidence type="ECO:0000256" key="2">
    <source>
        <dbReference type="ARBA" id="ARBA00023159"/>
    </source>
</evidence>
<dbReference type="SMART" id="SM00100">
    <property type="entry name" value="cNMP"/>
    <property type="match status" value="1"/>
</dbReference>
<dbReference type="InterPro" id="IPR018490">
    <property type="entry name" value="cNMP-bd_dom_sf"/>
</dbReference>
<evidence type="ECO:0000313" key="7">
    <source>
        <dbReference type="Proteomes" id="UP001597506"/>
    </source>
</evidence>
<dbReference type="CDD" id="cd05401">
    <property type="entry name" value="NT_GlnE_GlnD_like"/>
    <property type="match status" value="1"/>
</dbReference>
<evidence type="ECO:0000259" key="5">
    <source>
        <dbReference type="PROSITE" id="PS51371"/>
    </source>
</evidence>
<dbReference type="SUPFAM" id="SSF54631">
    <property type="entry name" value="CBS-domain pair"/>
    <property type="match status" value="1"/>
</dbReference>
<accession>A0ABW5RVH2</accession>
<dbReference type="InterPro" id="IPR000644">
    <property type="entry name" value="CBS_dom"/>
</dbReference>
<proteinExistence type="predicted"/>
<dbReference type="CDD" id="cd00038">
    <property type="entry name" value="CAP_ED"/>
    <property type="match status" value="1"/>
</dbReference>
<evidence type="ECO:0000256" key="1">
    <source>
        <dbReference type="ARBA" id="ARBA00023122"/>
    </source>
</evidence>
<dbReference type="Gene3D" id="2.60.120.10">
    <property type="entry name" value="Jelly Rolls"/>
    <property type="match status" value="1"/>
</dbReference>
<dbReference type="InterPro" id="IPR018821">
    <property type="entry name" value="DUF294_put_nucleoTrafse_sb-bd"/>
</dbReference>
<dbReference type="CDD" id="cd02205">
    <property type="entry name" value="CBS_pair_SF"/>
    <property type="match status" value="1"/>
</dbReference>
<keyword evidence="1 3" id="KW-0129">CBS domain</keyword>
<evidence type="ECO:0000313" key="6">
    <source>
        <dbReference type="EMBL" id="MFD2682144.1"/>
    </source>
</evidence>
<evidence type="ECO:0000259" key="4">
    <source>
        <dbReference type="PROSITE" id="PS50042"/>
    </source>
</evidence>
<keyword evidence="7" id="KW-1185">Reference proteome</keyword>
<dbReference type="PROSITE" id="PS50042">
    <property type="entry name" value="CNMP_BINDING_3"/>
    <property type="match status" value="1"/>
</dbReference>
<dbReference type="Proteomes" id="UP001597506">
    <property type="component" value="Unassembled WGS sequence"/>
</dbReference>
<dbReference type="InterPro" id="IPR046342">
    <property type="entry name" value="CBS_dom_sf"/>
</dbReference>
<name>A0ABW5RVH2_9BACI</name>
<gene>
    <name evidence="6" type="ORF">ACFSUL_15500</name>
</gene>
<dbReference type="RefSeq" id="WP_377936853.1">
    <property type="nucleotide sequence ID" value="NZ_JBHUMF010000031.1"/>
</dbReference>
<feature type="domain" description="Cyclic nucleotide-binding" evidence="4">
    <location>
        <begin position="15"/>
        <end position="137"/>
    </location>
</feature>
<dbReference type="InterPro" id="IPR051257">
    <property type="entry name" value="Diverse_CBS-Domain"/>
</dbReference>
<feature type="domain" description="CBS" evidence="5">
    <location>
        <begin position="230"/>
        <end position="286"/>
    </location>
</feature>
<comment type="caution">
    <text evidence="6">The sequence shown here is derived from an EMBL/GenBank/DDBJ whole genome shotgun (WGS) entry which is preliminary data.</text>
</comment>
<dbReference type="Pfam" id="PF10335">
    <property type="entry name" value="DUF294_C"/>
    <property type="match status" value="1"/>
</dbReference>
<dbReference type="InterPro" id="IPR005105">
    <property type="entry name" value="GlnD_Uridyltrans_N"/>
</dbReference>
<keyword evidence="2" id="KW-0010">Activator</keyword>
<evidence type="ECO:0000256" key="3">
    <source>
        <dbReference type="PROSITE-ProRule" id="PRU00703"/>
    </source>
</evidence>
<dbReference type="InterPro" id="IPR014710">
    <property type="entry name" value="RmlC-like_jellyroll"/>
</dbReference>
<dbReference type="SMART" id="SM00116">
    <property type="entry name" value="CBS"/>
    <property type="match status" value="2"/>
</dbReference>
<protein>
    <submittedName>
        <fullName evidence="6">DUF294 nucleotidyltransferase-like domain-containing protein</fullName>
    </submittedName>
</protein>
<dbReference type="PANTHER" id="PTHR43080:SF2">
    <property type="entry name" value="CBS DOMAIN-CONTAINING PROTEIN"/>
    <property type="match status" value="1"/>
</dbReference>
<organism evidence="6 7">
    <name type="scientific">Bacillus seohaeanensis</name>
    <dbReference type="NCBI Taxonomy" id="284580"/>
    <lineage>
        <taxon>Bacteria</taxon>
        <taxon>Bacillati</taxon>
        <taxon>Bacillota</taxon>
        <taxon>Bacilli</taxon>
        <taxon>Bacillales</taxon>
        <taxon>Bacillaceae</taxon>
        <taxon>Bacillus</taxon>
    </lineage>
</organism>
<reference evidence="7" key="1">
    <citation type="journal article" date="2019" name="Int. J. Syst. Evol. Microbiol.">
        <title>The Global Catalogue of Microorganisms (GCM) 10K type strain sequencing project: providing services to taxonomists for standard genome sequencing and annotation.</title>
        <authorList>
            <consortium name="The Broad Institute Genomics Platform"/>
            <consortium name="The Broad Institute Genome Sequencing Center for Infectious Disease"/>
            <person name="Wu L."/>
            <person name="Ma J."/>
        </authorList>
    </citation>
    <scope>NUCLEOTIDE SEQUENCE [LARGE SCALE GENOMIC DNA]</scope>
    <source>
        <strain evidence="7">KCTC 3913</strain>
    </source>
</reference>